<dbReference type="GO" id="GO:0046872">
    <property type="term" value="F:metal ion binding"/>
    <property type="evidence" value="ECO:0007669"/>
    <property type="project" value="UniProtKB-KW"/>
</dbReference>
<dbReference type="Gene3D" id="2.60.120.200">
    <property type="match status" value="1"/>
</dbReference>
<keyword evidence="4" id="KW-1015">Disulfide bond</keyword>
<protein>
    <recommendedName>
        <fullName evidence="6">Pentraxin family member</fullName>
    </recommendedName>
</protein>
<dbReference type="OrthoDB" id="547680at2759"/>
<comment type="caution">
    <text evidence="5">Lacks conserved residue(s) required for the propagation of feature annotation.</text>
</comment>
<proteinExistence type="inferred from homology"/>
<keyword evidence="1 6" id="KW-0479">Metal-binding</keyword>
<feature type="domain" description="Pentraxin (PTX)" evidence="7">
    <location>
        <begin position="9"/>
        <end position="205"/>
    </location>
</feature>
<dbReference type="SUPFAM" id="SSF49899">
    <property type="entry name" value="Concanavalin A-like lectins/glucanases"/>
    <property type="match status" value="1"/>
</dbReference>
<evidence type="ECO:0000313" key="9">
    <source>
        <dbReference type="Proteomes" id="UP000770717"/>
    </source>
</evidence>
<comment type="cofactor">
    <cofactor evidence="6">
        <name>Ca(2+)</name>
        <dbReference type="ChEBI" id="CHEBI:29108"/>
    </cofactor>
    <text evidence="6">Binds 2 calcium ions per subunit.</text>
</comment>
<dbReference type="GO" id="GO:0005576">
    <property type="term" value="C:extracellular region"/>
    <property type="evidence" value="ECO:0007669"/>
    <property type="project" value="UniProtKB-SubCell"/>
</dbReference>
<dbReference type="InterPro" id="IPR001759">
    <property type="entry name" value="PTX_dom"/>
</dbReference>
<dbReference type="PROSITE" id="PS51828">
    <property type="entry name" value="PTX_2"/>
    <property type="match status" value="1"/>
</dbReference>
<dbReference type="InterPro" id="IPR013320">
    <property type="entry name" value="ConA-like_dom_sf"/>
</dbReference>
<dbReference type="PROSITE" id="PS00289">
    <property type="entry name" value="PTX_1"/>
    <property type="match status" value="1"/>
</dbReference>
<reference evidence="8" key="1">
    <citation type="thesis" date="2020" institute="ProQuest LLC" country="789 East Eisenhower Parkway, Ann Arbor, MI, USA">
        <title>Comparative Genomics and Chromosome Evolution.</title>
        <authorList>
            <person name="Mudd A.B."/>
        </authorList>
    </citation>
    <scope>NUCLEOTIDE SEQUENCE</scope>
    <source>
        <strain evidence="8">HN-11 Male</strain>
        <tissue evidence="8">Kidney and liver</tissue>
    </source>
</reference>
<dbReference type="Pfam" id="PF00354">
    <property type="entry name" value="Pentaxin"/>
    <property type="match status" value="1"/>
</dbReference>
<dbReference type="EMBL" id="WNTK01047040">
    <property type="protein sequence ID" value="KAG9460683.1"/>
    <property type="molecule type" value="Genomic_DNA"/>
</dbReference>
<evidence type="ECO:0000259" key="7">
    <source>
        <dbReference type="PROSITE" id="PS51828"/>
    </source>
</evidence>
<dbReference type="PANTHER" id="PTHR45869:SF2">
    <property type="entry name" value="C-REACTIVE PROTEIN-RELATED"/>
    <property type="match status" value="1"/>
</dbReference>
<evidence type="ECO:0000313" key="8">
    <source>
        <dbReference type="EMBL" id="KAG9460683.1"/>
    </source>
</evidence>
<dbReference type="PRINTS" id="PR00895">
    <property type="entry name" value="PENTAXIN"/>
</dbReference>
<comment type="caution">
    <text evidence="8">The sequence shown here is derived from an EMBL/GenBank/DDBJ whole genome shotgun (WGS) entry which is preliminary data.</text>
</comment>
<gene>
    <name evidence="8" type="ORF">GDO78_020186</name>
</gene>
<comment type="similarity">
    <text evidence="6">Belongs to the pentraxin family.</text>
</comment>
<dbReference type="InterPro" id="IPR030476">
    <property type="entry name" value="Pentaxin_CS"/>
</dbReference>
<dbReference type="AlphaFoldDB" id="A0A8J6BDX3"/>
<dbReference type="InterPro" id="IPR051005">
    <property type="entry name" value="Pentraxin_domain"/>
</dbReference>
<dbReference type="Proteomes" id="UP000770717">
    <property type="component" value="Unassembled WGS sequence"/>
</dbReference>
<organism evidence="8 9">
    <name type="scientific">Eleutherodactylus coqui</name>
    <name type="common">Puerto Rican coqui</name>
    <dbReference type="NCBI Taxonomy" id="57060"/>
    <lineage>
        <taxon>Eukaryota</taxon>
        <taxon>Metazoa</taxon>
        <taxon>Chordata</taxon>
        <taxon>Craniata</taxon>
        <taxon>Vertebrata</taxon>
        <taxon>Euteleostomi</taxon>
        <taxon>Amphibia</taxon>
        <taxon>Batrachia</taxon>
        <taxon>Anura</taxon>
        <taxon>Neobatrachia</taxon>
        <taxon>Hyloidea</taxon>
        <taxon>Eleutherodactylidae</taxon>
        <taxon>Eleutherodactylinae</taxon>
        <taxon>Eleutherodactylus</taxon>
        <taxon>Eleutherodactylus</taxon>
    </lineage>
</organism>
<keyword evidence="3 6" id="KW-0106">Calcium</keyword>
<comment type="subcellular location">
    <subcellularLocation>
        <location evidence="6">Secreted</location>
    </subcellularLocation>
</comment>
<evidence type="ECO:0000256" key="1">
    <source>
        <dbReference type="ARBA" id="ARBA00022723"/>
    </source>
</evidence>
<evidence type="ECO:0000256" key="4">
    <source>
        <dbReference type="ARBA" id="ARBA00023157"/>
    </source>
</evidence>
<comment type="subunit">
    <text evidence="6">Homopentamer. Pentaxin (or pentraxin) have a discoid arrangement of 5 non-covalently bound subunits.</text>
</comment>
<evidence type="ECO:0000256" key="2">
    <source>
        <dbReference type="ARBA" id="ARBA00022729"/>
    </source>
</evidence>
<evidence type="ECO:0000256" key="5">
    <source>
        <dbReference type="PROSITE-ProRule" id="PRU01172"/>
    </source>
</evidence>
<keyword evidence="2" id="KW-0732">Signal</keyword>
<dbReference type="PANTHER" id="PTHR45869">
    <property type="entry name" value="C-REACTIVE PROTEIN-RELATED"/>
    <property type="match status" value="1"/>
</dbReference>
<accession>A0A8J6BDX3</accession>
<name>A0A8J6BDX3_ELECQ</name>
<evidence type="ECO:0000256" key="3">
    <source>
        <dbReference type="ARBA" id="ARBA00022837"/>
    </source>
</evidence>
<keyword evidence="9" id="KW-1185">Reference proteome</keyword>
<sequence length="205" mass="23938">MISVFLDLTGRHFLFPKESSTDYVVLTPALPMRLNSFTLCMNLALNVWENRPINLFAYRTFNRYALILSLTYNWYVGLYMRGETILFPTLDKCNTWTHICLTWESEHGRCELWVNGRRTGNKIYRKDSIVQPGGTVILGQDYNSYSRDFDEKESYIGKIKDLNMWNKVLSLRSLRSVFKGKVKQKGDIFDWSNLSYSIKGNVTLV</sequence>
<evidence type="ECO:0000256" key="6">
    <source>
        <dbReference type="RuleBase" id="RU362112"/>
    </source>
</evidence>
<dbReference type="SMART" id="SM00159">
    <property type="entry name" value="PTX"/>
    <property type="match status" value="1"/>
</dbReference>